<keyword evidence="1" id="KW-0560">Oxidoreductase</keyword>
<evidence type="ECO:0000256" key="1">
    <source>
        <dbReference type="ARBA" id="ARBA00023002"/>
    </source>
</evidence>
<dbReference type="EMBL" id="JAHBAY010000006">
    <property type="protein sequence ID" value="MBT0770430.1"/>
    <property type="molecule type" value="Genomic_DNA"/>
</dbReference>
<dbReference type="InterPro" id="IPR012349">
    <property type="entry name" value="Split_barrel_FMN-bd"/>
</dbReference>
<dbReference type="InterPro" id="IPR050268">
    <property type="entry name" value="NADH-dep_flavin_reductase"/>
</dbReference>
<name>A0ABS5TH66_9ACTN</name>
<proteinExistence type="predicted"/>
<keyword evidence="4" id="KW-1185">Reference proteome</keyword>
<dbReference type="Pfam" id="PF01613">
    <property type="entry name" value="Flavin_Reduct"/>
    <property type="match status" value="1"/>
</dbReference>
<reference evidence="3 4" key="1">
    <citation type="submission" date="2021-05" db="EMBL/GenBank/DDBJ databases">
        <title>Kineosporia and Streptomyces sp. nov. two new marine actinobacteria isolated from Coral.</title>
        <authorList>
            <person name="Buangrab K."/>
            <person name="Sutthacheep M."/>
            <person name="Yeemin T."/>
            <person name="Harunari E."/>
            <person name="Igarashi Y."/>
            <person name="Kanchanasin P."/>
            <person name="Tanasupawat S."/>
            <person name="Phongsopitanun W."/>
        </authorList>
    </citation>
    <scope>NUCLEOTIDE SEQUENCE [LARGE SCALE GENOMIC DNA]</scope>
    <source>
        <strain evidence="3 4">J2-2</strain>
    </source>
</reference>
<evidence type="ECO:0000313" key="4">
    <source>
        <dbReference type="Proteomes" id="UP001197247"/>
    </source>
</evidence>
<dbReference type="RefSeq" id="WP_214156722.1">
    <property type="nucleotide sequence ID" value="NZ_JAHBAY010000006.1"/>
</dbReference>
<dbReference type="Proteomes" id="UP001197247">
    <property type="component" value="Unassembled WGS sequence"/>
</dbReference>
<protein>
    <submittedName>
        <fullName evidence="3">Flavin reductase</fullName>
    </submittedName>
</protein>
<sequence length="161" mass="17177">MTVDQGTFRRAVARFATGICVVTSLEGRLDHAMTVSAFTSVSLDPLMVLVCVEKEARFHDAVVDAGVWGVSVLGDGQRPVADWLSNRGRPLIGQLDRAPHHRGPETGVALLDEAVATMEVRTTAVHPGGDHSILLGEVVSAQVPADRPGVLVHHRGAYTKL</sequence>
<dbReference type="PANTHER" id="PTHR30466:SF1">
    <property type="entry name" value="FMN REDUCTASE (NADH) RUTF"/>
    <property type="match status" value="1"/>
</dbReference>
<gene>
    <name evidence="3" type="ORF">KIH74_15915</name>
</gene>
<dbReference type="SMART" id="SM00903">
    <property type="entry name" value="Flavin_Reduct"/>
    <property type="match status" value="1"/>
</dbReference>
<organism evidence="3 4">
    <name type="scientific">Kineosporia corallincola</name>
    <dbReference type="NCBI Taxonomy" id="2835133"/>
    <lineage>
        <taxon>Bacteria</taxon>
        <taxon>Bacillati</taxon>
        <taxon>Actinomycetota</taxon>
        <taxon>Actinomycetes</taxon>
        <taxon>Kineosporiales</taxon>
        <taxon>Kineosporiaceae</taxon>
        <taxon>Kineosporia</taxon>
    </lineage>
</organism>
<accession>A0ABS5TH66</accession>
<evidence type="ECO:0000313" key="3">
    <source>
        <dbReference type="EMBL" id="MBT0770430.1"/>
    </source>
</evidence>
<dbReference type="InterPro" id="IPR002563">
    <property type="entry name" value="Flavin_Rdtase-like_dom"/>
</dbReference>
<comment type="caution">
    <text evidence="3">The sequence shown here is derived from an EMBL/GenBank/DDBJ whole genome shotgun (WGS) entry which is preliminary data.</text>
</comment>
<dbReference type="PANTHER" id="PTHR30466">
    <property type="entry name" value="FLAVIN REDUCTASE"/>
    <property type="match status" value="1"/>
</dbReference>
<dbReference type="SUPFAM" id="SSF50475">
    <property type="entry name" value="FMN-binding split barrel"/>
    <property type="match status" value="1"/>
</dbReference>
<dbReference type="Gene3D" id="2.30.110.10">
    <property type="entry name" value="Electron Transport, Fmn-binding Protein, Chain A"/>
    <property type="match status" value="1"/>
</dbReference>
<feature type="domain" description="Flavin reductase like" evidence="2">
    <location>
        <begin position="12"/>
        <end position="160"/>
    </location>
</feature>
<evidence type="ECO:0000259" key="2">
    <source>
        <dbReference type="SMART" id="SM00903"/>
    </source>
</evidence>